<dbReference type="Pfam" id="PF04029">
    <property type="entry name" value="2-ph_phosp"/>
    <property type="match status" value="1"/>
</dbReference>
<dbReference type="GO" id="GO:0000287">
    <property type="term" value="F:magnesium ion binding"/>
    <property type="evidence" value="ECO:0007669"/>
    <property type="project" value="InterPro"/>
</dbReference>
<evidence type="ECO:0000256" key="3">
    <source>
        <dbReference type="ARBA" id="ARBA00012953"/>
    </source>
</evidence>
<proteinExistence type="inferred from homology"/>
<keyword evidence="6" id="KW-0460">Magnesium</keyword>
<evidence type="ECO:0000256" key="6">
    <source>
        <dbReference type="ARBA" id="ARBA00022842"/>
    </source>
</evidence>
<comment type="catalytic activity">
    <reaction evidence="7">
        <text>(2R)-O-phospho-3-sulfolactate + H2O = (2R)-3-sulfolactate + phosphate</text>
        <dbReference type="Rhea" id="RHEA:23416"/>
        <dbReference type="ChEBI" id="CHEBI:15377"/>
        <dbReference type="ChEBI" id="CHEBI:15597"/>
        <dbReference type="ChEBI" id="CHEBI:43474"/>
        <dbReference type="ChEBI" id="CHEBI:58738"/>
        <dbReference type="EC" id="3.1.3.71"/>
    </reaction>
</comment>
<dbReference type="AlphaFoldDB" id="A0A2U1K5D6"/>
<accession>A0A2U1K5D6</accession>
<dbReference type="SUPFAM" id="SSF142823">
    <property type="entry name" value="ComB-like"/>
    <property type="match status" value="1"/>
</dbReference>
<dbReference type="GO" id="GO:0050532">
    <property type="term" value="F:2-phosphosulfolactate phosphatase activity"/>
    <property type="evidence" value="ECO:0007669"/>
    <property type="project" value="UniProtKB-EC"/>
</dbReference>
<dbReference type="GO" id="GO:0050545">
    <property type="term" value="F:sulfopyruvate decarboxylase activity"/>
    <property type="evidence" value="ECO:0007669"/>
    <property type="project" value="TreeGrafter"/>
</dbReference>
<keyword evidence="8" id="KW-0812">Transmembrane</keyword>
<protein>
    <recommendedName>
        <fullName evidence="4">Probable 2-phosphosulfolactate phosphatase</fullName>
        <ecNumber evidence="3">3.1.3.71</ecNumber>
    </recommendedName>
</protein>
<evidence type="ECO:0000256" key="5">
    <source>
        <dbReference type="ARBA" id="ARBA00022801"/>
    </source>
</evidence>
<dbReference type="EMBL" id="QCZG01000008">
    <property type="protein sequence ID" value="PWA12475.1"/>
    <property type="molecule type" value="Genomic_DNA"/>
</dbReference>
<sequence length="251" mass="27550">MGKIDLLLKKEEINDNIMNNNIAVVFDILLATSTASAMFYYGAKEIIPVLDGKEALKLAEKQADDNFMLVGEHLGITIEGFLDPIPTRLKDKVKGKRVIFSTTNGTVALKNSWAAKAVYAASILNEEILANHLMNEYGADSYMLVCSGSSEKFNLEDLYGAGSFIENLIQAGETQGIDWEMSDSALAALHFYKGNKENGEQLLKASRVGRKLVNEGHGEDVEYILKKNACPVISRLEGESLRRIDAIGVSE</sequence>
<dbReference type="RefSeq" id="WP_116553892.1">
    <property type="nucleotide sequence ID" value="NZ_QCZG01000008.1"/>
</dbReference>
<gene>
    <name evidence="9" type="ORF">DCC39_05530</name>
</gene>
<dbReference type="PANTHER" id="PTHR37311">
    <property type="entry name" value="2-PHOSPHOSULFOLACTATE PHOSPHATASE-RELATED"/>
    <property type="match status" value="1"/>
</dbReference>
<dbReference type="PANTHER" id="PTHR37311:SF1">
    <property type="entry name" value="2-PHOSPHOSULFOLACTATE PHOSPHATASE-RELATED"/>
    <property type="match status" value="1"/>
</dbReference>
<dbReference type="EC" id="3.1.3.71" evidence="3"/>
<dbReference type="Gene3D" id="3.90.1560.10">
    <property type="entry name" value="ComB-like"/>
    <property type="match status" value="1"/>
</dbReference>
<evidence type="ECO:0000256" key="4">
    <source>
        <dbReference type="ARBA" id="ARBA00021948"/>
    </source>
</evidence>
<feature type="transmembrane region" description="Helical" evidence="8">
    <location>
        <begin position="21"/>
        <end position="43"/>
    </location>
</feature>
<comment type="cofactor">
    <cofactor evidence="1">
        <name>Mg(2+)</name>
        <dbReference type="ChEBI" id="CHEBI:18420"/>
    </cofactor>
</comment>
<organism evidence="9 10">
    <name type="scientific">Pueribacillus theae</name>
    <dbReference type="NCBI Taxonomy" id="2171751"/>
    <lineage>
        <taxon>Bacteria</taxon>
        <taxon>Bacillati</taxon>
        <taxon>Bacillota</taxon>
        <taxon>Bacilli</taxon>
        <taxon>Bacillales</taxon>
        <taxon>Bacillaceae</taxon>
        <taxon>Pueribacillus</taxon>
    </lineage>
</organism>
<keyword evidence="8" id="KW-0472">Membrane</keyword>
<keyword evidence="10" id="KW-1185">Reference proteome</keyword>
<comment type="similarity">
    <text evidence="2">Belongs to the ComB family.</text>
</comment>
<evidence type="ECO:0000256" key="2">
    <source>
        <dbReference type="ARBA" id="ARBA00009997"/>
    </source>
</evidence>
<keyword evidence="5" id="KW-0378">Hydrolase</keyword>
<dbReference type="InterPro" id="IPR036702">
    <property type="entry name" value="ComB-like_sf"/>
</dbReference>
<keyword evidence="8" id="KW-1133">Transmembrane helix</keyword>
<evidence type="ECO:0000313" key="9">
    <source>
        <dbReference type="EMBL" id="PWA12475.1"/>
    </source>
</evidence>
<dbReference type="Proteomes" id="UP000245998">
    <property type="component" value="Unassembled WGS sequence"/>
</dbReference>
<evidence type="ECO:0000256" key="8">
    <source>
        <dbReference type="SAM" id="Phobius"/>
    </source>
</evidence>
<evidence type="ECO:0000256" key="7">
    <source>
        <dbReference type="ARBA" id="ARBA00033711"/>
    </source>
</evidence>
<dbReference type="OrthoDB" id="4913at2"/>
<name>A0A2U1K5D6_9BACI</name>
<reference evidence="9 10" key="1">
    <citation type="submission" date="2018-04" db="EMBL/GenBank/DDBJ databases">
        <title>Camelliibacillus theae gen. nov., sp. nov., isolated from Pu'er tea.</title>
        <authorList>
            <person name="Niu L."/>
        </authorList>
    </citation>
    <scope>NUCLEOTIDE SEQUENCE [LARGE SCALE GENOMIC DNA]</scope>
    <source>
        <strain evidence="9 10">T8</strain>
    </source>
</reference>
<evidence type="ECO:0000313" key="10">
    <source>
        <dbReference type="Proteomes" id="UP000245998"/>
    </source>
</evidence>
<evidence type="ECO:0000256" key="1">
    <source>
        <dbReference type="ARBA" id="ARBA00001946"/>
    </source>
</evidence>
<dbReference type="InterPro" id="IPR005238">
    <property type="entry name" value="ComB-like"/>
</dbReference>
<comment type="caution">
    <text evidence="9">The sequence shown here is derived from an EMBL/GenBank/DDBJ whole genome shotgun (WGS) entry which is preliminary data.</text>
</comment>